<reference evidence="2 3" key="1">
    <citation type="journal article" date="2019" name="Genome Biol. Evol.">
        <title>Insights into the evolution of the New World diploid cottons (Gossypium, subgenus Houzingenia) based on genome sequencing.</title>
        <authorList>
            <person name="Grover C.E."/>
            <person name="Arick M.A. 2nd"/>
            <person name="Thrash A."/>
            <person name="Conover J.L."/>
            <person name="Sanders W.S."/>
            <person name="Peterson D.G."/>
            <person name="Frelichowski J.E."/>
            <person name="Scheffler J.A."/>
            <person name="Scheffler B.E."/>
            <person name="Wendel J.F."/>
        </authorList>
    </citation>
    <scope>NUCLEOTIDE SEQUENCE [LARGE SCALE GENOMIC DNA]</scope>
    <source>
        <strain evidence="2">27</strain>
        <tissue evidence="2">Leaf</tissue>
    </source>
</reference>
<dbReference type="GO" id="GO:0010073">
    <property type="term" value="P:meristem maintenance"/>
    <property type="evidence" value="ECO:0007669"/>
    <property type="project" value="InterPro"/>
</dbReference>
<protein>
    <recommendedName>
        <fullName evidence="1">Aminotransferase-like plant mobile domain-containing protein</fullName>
    </recommendedName>
</protein>
<name>A0A7J8T7V4_GOSDV</name>
<feature type="non-terminal residue" evidence="2">
    <location>
        <position position="256"/>
    </location>
</feature>
<dbReference type="InterPro" id="IPR019557">
    <property type="entry name" value="AminoTfrase-like_pln_mobile"/>
</dbReference>
<evidence type="ECO:0000313" key="2">
    <source>
        <dbReference type="EMBL" id="MBA0634125.1"/>
    </source>
</evidence>
<evidence type="ECO:0000259" key="1">
    <source>
        <dbReference type="Pfam" id="PF10536"/>
    </source>
</evidence>
<dbReference type="InterPro" id="IPR044824">
    <property type="entry name" value="MAIN-like"/>
</dbReference>
<dbReference type="Pfam" id="PF10536">
    <property type="entry name" value="PMD"/>
    <property type="match status" value="2"/>
</dbReference>
<feature type="domain" description="Aminotransferase-like plant mobile" evidence="1">
    <location>
        <begin position="155"/>
        <end position="254"/>
    </location>
</feature>
<accession>A0A7J8T7V4</accession>
<dbReference type="AlphaFoldDB" id="A0A7J8T7V4"/>
<dbReference type="PANTHER" id="PTHR46033:SF8">
    <property type="entry name" value="PROTEIN MAINTENANCE OF MERISTEMS-LIKE"/>
    <property type="match status" value="1"/>
</dbReference>
<organism evidence="2 3">
    <name type="scientific">Gossypium davidsonii</name>
    <name type="common">Davidson's cotton</name>
    <name type="synonym">Gossypium klotzschianum subsp. davidsonii</name>
    <dbReference type="NCBI Taxonomy" id="34287"/>
    <lineage>
        <taxon>Eukaryota</taxon>
        <taxon>Viridiplantae</taxon>
        <taxon>Streptophyta</taxon>
        <taxon>Embryophyta</taxon>
        <taxon>Tracheophyta</taxon>
        <taxon>Spermatophyta</taxon>
        <taxon>Magnoliopsida</taxon>
        <taxon>eudicotyledons</taxon>
        <taxon>Gunneridae</taxon>
        <taxon>Pentapetalae</taxon>
        <taxon>rosids</taxon>
        <taxon>malvids</taxon>
        <taxon>Malvales</taxon>
        <taxon>Malvaceae</taxon>
        <taxon>Malvoideae</taxon>
        <taxon>Gossypium</taxon>
    </lineage>
</organism>
<sequence>PSSPLIENYLREAGFWHVTTIGRGCKLDPKLISALIERWRPKTHIFHLPCGECIITSEDVQLQLRLLVEGSALTESVQSANWGAICYDLLGMILDNIYGGRIEIGWLRNIFLKPENSLTEVVRIRYARAYILEMIGGYLILDLSRNLIHLRAMPSNKAKIGGCLSLLQSWARFHFLFLRPRVNHPYTFSLITKWTHSVSYVGIPTALEDIQLLLNQRSEAQFQWTPYEDLAIRVVILDEFFQNPNIWHVKVSLVNY</sequence>
<dbReference type="Proteomes" id="UP000593561">
    <property type="component" value="Unassembled WGS sequence"/>
</dbReference>
<dbReference type="PANTHER" id="PTHR46033">
    <property type="entry name" value="PROTEIN MAIN-LIKE 2"/>
    <property type="match status" value="1"/>
</dbReference>
<keyword evidence="3" id="KW-1185">Reference proteome</keyword>
<proteinExistence type="predicted"/>
<feature type="non-terminal residue" evidence="2">
    <location>
        <position position="1"/>
    </location>
</feature>
<comment type="caution">
    <text evidence="2">The sequence shown here is derived from an EMBL/GenBank/DDBJ whole genome shotgun (WGS) entry which is preliminary data.</text>
</comment>
<dbReference type="EMBL" id="JABFAC010237003">
    <property type="protein sequence ID" value="MBA0634125.1"/>
    <property type="molecule type" value="Genomic_DNA"/>
</dbReference>
<evidence type="ECO:0000313" key="3">
    <source>
        <dbReference type="Proteomes" id="UP000593561"/>
    </source>
</evidence>
<gene>
    <name evidence="2" type="ORF">Godav_025204</name>
</gene>
<feature type="domain" description="Aminotransferase-like plant mobile" evidence="1">
    <location>
        <begin position="25"/>
        <end position="154"/>
    </location>
</feature>